<proteinExistence type="predicted"/>
<evidence type="ECO:0000313" key="1">
    <source>
        <dbReference type="EMBL" id="KAH7845795.1"/>
    </source>
</evidence>
<reference evidence="1 2" key="1">
    <citation type="journal article" date="2021" name="Hortic Res">
        <title>High-quality reference genome and annotation aids understanding of berry development for evergreen blueberry (Vaccinium darrowii).</title>
        <authorList>
            <person name="Yu J."/>
            <person name="Hulse-Kemp A.M."/>
            <person name="Babiker E."/>
            <person name="Staton M."/>
        </authorList>
    </citation>
    <scope>NUCLEOTIDE SEQUENCE [LARGE SCALE GENOMIC DNA]</scope>
    <source>
        <strain evidence="2">cv. NJ 8807/NJ 8810</strain>
        <tissue evidence="1">Young leaf</tissue>
    </source>
</reference>
<comment type="caution">
    <text evidence="1">The sequence shown here is derived from an EMBL/GenBank/DDBJ whole genome shotgun (WGS) entry which is preliminary data.</text>
</comment>
<dbReference type="EMBL" id="CM037155">
    <property type="protein sequence ID" value="KAH7845795.1"/>
    <property type="molecule type" value="Genomic_DNA"/>
</dbReference>
<dbReference type="Proteomes" id="UP000828048">
    <property type="component" value="Chromosome 5"/>
</dbReference>
<evidence type="ECO:0000313" key="2">
    <source>
        <dbReference type="Proteomes" id="UP000828048"/>
    </source>
</evidence>
<keyword evidence="2" id="KW-1185">Reference proteome</keyword>
<organism evidence="1 2">
    <name type="scientific">Vaccinium darrowii</name>
    <dbReference type="NCBI Taxonomy" id="229202"/>
    <lineage>
        <taxon>Eukaryota</taxon>
        <taxon>Viridiplantae</taxon>
        <taxon>Streptophyta</taxon>
        <taxon>Embryophyta</taxon>
        <taxon>Tracheophyta</taxon>
        <taxon>Spermatophyta</taxon>
        <taxon>Magnoliopsida</taxon>
        <taxon>eudicotyledons</taxon>
        <taxon>Gunneridae</taxon>
        <taxon>Pentapetalae</taxon>
        <taxon>asterids</taxon>
        <taxon>Ericales</taxon>
        <taxon>Ericaceae</taxon>
        <taxon>Vaccinioideae</taxon>
        <taxon>Vaccinieae</taxon>
        <taxon>Vaccinium</taxon>
    </lineage>
</organism>
<sequence>MEALVINEVRQRKKKSEERKNLSNDEGEKEIPDGGKSKEITPPDIERGKDKPPNDDLCPICFGNYNIACMTNCGHWFCANCLITFWSHSNKLRPCNCPICTQSIKKLTPMASLNLSTDNEVVEALRKVQGYNRLFEASIRGFILRQRQLSVFSWGILHKIPWLLRMLYIGLWDHDNITHNFIIAKFMAMFVTLSYLYLGFNFLPVEGYVMTQFFFQLFTVLPVLLLAALSVYRRFVATGRLPGPTFDGPVPPLSWRFFNQHILLLMRTIYMSMWNPNNLFINYHLTTSIATLLALAYDSLGFDFPGGFSGVEIFFQMFTVGPMFVLNIIGIHRGYHLHHAPRGMLANLLPGP</sequence>
<protein>
    <submittedName>
        <fullName evidence="1">Uncharacterized protein</fullName>
    </submittedName>
</protein>
<accession>A0ACB7XYK6</accession>
<gene>
    <name evidence="1" type="ORF">Vadar_006159</name>
</gene>
<name>A0ACB7XYK6_9ERIC</name>